<evidence type="ECO:0000256" key="2">
    <source>
        <dbReference type="SAM" id="Phobius"/>
    </source>
</evidence>
<feature type="region of interest" description="Disordered" evidence="1">
    <location>
        <begin position="157"/>
        <end position="194"/>
    </location>
</feature>
<feature type="chain" id="PRO_5045821847" evidence="3">
    <location>
        <begin position="26"/>
        <end position="194"/>
    </location>
</feature>
<proteinExistence type="predicted"/>
<keyword evidence="5" id="KW-0675">Receptor</keyword>
<keyword evidence="2" id="KW-0812">Transmembrane</keyword>
<dbReference type="Proteomes" id="UP001652581">
    <property type="component" value="Chromosome 13"/>
</dbReference>
<dbReference type="InterPro" id="IPR053107">
    <property type="entry name" value="TNFRSF18"/>
</dbReference>
<evidence type="ECO:0000256" key="3">
    <source>
        <dbReference type="SAM" id="SignalP"/>
    </source>
</evidence>
<dbReference type="Gene3D" id="2.10.50.10">
    <property type="entry name" value="Tumor Necrosis Factor Receptor, subunit A, domain 2"/>
    <property type="match status" value="1"/>
</dbReference>
<evidence type="ECO:0000313" key="5">
    <source>
        <dbReference type="RefSeq" id="XP_072831970.1"/>
    </source>
</evidence>
<evidence type="ECO:0000256" key="1">
    <source>
        <dbReference type="SAM" id="MobiDB-lite"/>
    </source>
</evidence>
<accession>A0ABM5EFN4</accession>
<dbReference type="RefSeq" id="XP_072831970.1">
    <property type="nucleotide sequence ID" value="XM_072975869.1"/>
</dbReference>
<feature type="signal peptide" evidence="3">
    <location>
        <begin position="1"/>
        <end position="25"/>
    </location>
</feature>
<keyword evidence="2" id="KW-0472">Membrane</keyword>
<sequence>MGAMGARGTRLALCGVALFCALGLGQRSARGPSCGPGRLLRGTGTNARCCRSCAPGNFNFGFECVDCALGTFSGGHEGRCKPWADCSQLGFLTTFPGNTTHNAVCSPGLLPDEPPSLPTVVLLAVAICVLALTVAQLGLHIWQLRRQTMWPPETPLLLEAPAPAPEDAGSCQFPEEERGERLPEDKGRPEDLWV</sequence>
<keyword evidence="2" id="KW-1133">Transmembrane helix</keyword>
<feature type="transmembrane region" description="Helical" evidence="2">
    <location>
        <begin position="120"/>
        <end position="142"/>
    </location>
</feature>
<protein>
    <submittedName>
        <fullName evidence="5">Tumor necrosis factor receptor superfamily member 18 isoform X2</fullName>
    </submittedName>
</protein>
<reference evidence="5" key="1">
    <citation type="submission" date="2025-08" db="UniProtKB">
        <authorList>
            <consortium name="RefSeq"/>
        </authorList>
    </citation>
    <scope>IDENTIFICATION</scope>
</reference>
<dbReference type="GeneID" id="102539774"/>
<organism evidence="4 5">
    <name type="scientific">Vicugna pacos</name>
    <name type="common">Alpaca</name>
    <name type="synonym">Lama pacos</name>
    <dbReference type="NCBI Taxonomy" id="30538"/>
    <lineage>
        <taxon>Eukaryota</taxon>
        <taxon>Metazoa</taxon>
        <taxon>Chordata</taxon>
        <taxon>Craniata</taxon>
        <taxon>Vertebrata</taxon>
        <taxon>Euteleostomi</taxon>
        <taxon>Mammalia</taxon>
        <taxon>Eutheria</taxon>
        <taxon>Laurasiatheria</taxon>
        <taxon>Artiodactyla</taxon>
        <taxon>Tylopoda</taxon>
        <taxon>Camelidae</taxon>
        <taxon>Vicugna</taxon>
    </lineage>
</organism>
<keyword evidence="4" id="KW-1185">Reference proteome</keyword>
<dbReference type="PANTHER" id="PTHR47388">
    <property type="entry name" value="TUMOR NECROSIS FACTOR RECEPTOR SUPERFAMILY MEMBER 18"/>
    <property type="match status" value="1"/>
</dbReference>
<keyword evidence="3" id="KW-0732">Signal</keyword>
<evidence type="ECO:0000313" key="4">
    <source>
        <dbReference type="Proteomes" id="UP001652581"/>
    </source>
</evidence>
<gene>
    <name evidence="5" type="primary">TNFRSF18</name>
</gene>
<feature type="compositionally biased region" description="Basic and acidic residues" evidence="1">
    <location>
        <begin position="175"/>
        <end position="194"/>
    </location>
</feature>
<name>A0ABM5EFN4_VICPA</name>
<dbReference type="PANTHER" id="PTHR47388:SF1">
    <property type="entry name" value="TUMOR NECROSIS FACTOR RECEPTOR SUPERFAMILY MEMBER 18"/>
    <property type="match status" value="1"/>
</dbReference>